<gene>
    <name evidence="4" type="ORF">KC207_06065</name>
</gene>
<evidence type="ECO:0000259" key="3">
    <source>
        <dbReference type="SMART" id="SM00331"/>
    </source>
</evidence>
<feature type="transmembrane region" description="Helical" evidence="2">
    <location>
        <begin position="99"/>
        <end position="117"/>
    </location>
</feature>
<dbReference type="RefSeq" id="WP_211602021.1">
    <property type="nucleotide sequence ID" value="NZ_JAGSNF010000006.1"/>
</dbReference>
<dbReference type="Gene3D" id="3.60.40.10">
    <property type="entry name" value="PPM-type phosphatase domain"/>
    <property type="match status" value="1"/>
</dbReference>
<evidence type="ECO:0000313" key="4">
    <source>
        <dbReference type="EMBL" id="MBR7742855.1"/>
    </source>
</evidence>
<keyword evidence="2" id="KW-0472">Membrane</keyword>
<dbReference type="AlphaFoldDB" id="A0A941D6P9"/>
<dbReference type="InterPro" id="IPR001932">
    <property type="entry name" value="PPM-type_phosphatase-like_dom"/>
</dbReference>
<dbReference type="EMBL" id="JAGSNF010000006">
    <property type="protein sequence ID" value="MBR7742855.1"/>
    <property type="molecule type" value="Genomic_DNA"/>
</dbReference>
<keyword evidence="2" id="KW-0812">Transmembrane</keyword>
<dbReference type="GO" id="GO:0016791">
    <property type="term" value="F:phosphatase activity"/>
    <property type="evidence" value="ECO:0007669"/>
    <property type="project" value="TreeGrafter"/>
</dbReference>
<proteinExistence type="predicted"/>
<keyword evidence="1" id="KW-0378">Hydrolase</keyword>
<dbReference type="Proteomes" id="UP000677016">
    <property type="component" value="Unassembled WGS sequence"/>
</dbReference>
<evidence type="ECO:0000256" key="2">
    <source>
        <dbReference type="SAM" id="Phobius"/>
    </source>
</evidence>
<feature type="transmembrane region" description="Helical" evidence="2">
    <location>
        <begin position="53"/>
        <end position="70"/>
    </location>
</feature>
<evidence type="ECO:0000256" key="1">
    <source>
        <dbReference type="ARBA" id="ARBA00022801"/>
    </source>
</evidence>
<dbReference type="PANTHER" id="PTHR43156:SF2">
    <property type="entry name" value="STAGE II SPORULATION PROTEIN E"/>
    <property type="match status" value="1"/>
</dbReference>
<reference evidence="4" key="1">
    <citation type="submission" date="2021-04" db="EMBL/GenBank/DDBJ databases">
        <title>Phycicoccus avicenniae sp. nov., a novel endophytic actinomycetes isolated from branch of Avicennia mariana.</title>
        <authorList>
            <person name="Tuo L."/>
        </authorList>
    </citation>
    <scope>NUCLEOTIDE SEQUENCE</scope>
    <source>
        <strain evidence="4">BSK3Z-2</strain>
    </source>
</reference>
<dbReference type="SUPFAM" id="SSF81606">
    <property type="entry name" value="PP2C-like"/>
    <property type="match status" value="1"/>
</dbReference>
<keyword evidence="2" id="KW-1133">Transmembrane helix</keyword>
<keyword evidence="5" id="KW-1185">Reference proteome</keyword>
<name>A0A941D6P9_9MICO</name>
<sequence>MAGHDSGWTEHDGVRRRTVTSRGGGLDQGMVIALGLVVGLAAVAFGSIVFSEWLPISMLFPLLVVSGLLLSPQRLLVFLGLSLVVIALWAPQAQIPGPRVAGVVLALLAVMGLVVVISRSRDLVGVRGFGADRMFAELRDRIASVGIMPVLPDGWSATSRILSAHSDRFSGDFVIAHLDDDRGRLQVALVDVSGKGTGAGTRSLLLSGALGGLLGSVPAADFLRAANDYLVRQGWEEGFATAVHVELDLATGRYSVANAGHPSPARYTSGRARWTVLDAERGPLLGVLPGIGFERECGTLDRGDALLLYSDGVIEARDRDLTDGIDRMLGVAAMSVLRGGDVASDVCEAARSGEDDDRAAVAVRRH</sequence>
<organism evidence="4 5">
    <name type="scientific">Phycicoccus avicenniae</name>
    <dbReference type="NCBI Taxonomy" id="2828860"/>
    <lineage>
        <taxon>Bacteria</taxon>
        <taxon>Bacillati</taxon>
        <taxon>Actinomycetota</taxon>
        <taxon>Actinomycetes</taxon>
        <taxon>Micrococcales</taxon>
        <taxon>Intrasporangiaceae</taxon>
        <taxon>Phycicoccus</taxon>
    </lineage>
</organism>
<dbReference type="Pfam" id="PF07228">
    <property type="entry name" value="SpoIIE"/>
    <property type="match status" value="1"/>
</dbReference>
<comment type="caution">
    <text evidence="4">The sequence shown here is derived from an EMBL/GenBank/DDBJ whole genome shotgun (WGS) entry which is preliminary data.</text>
</comment>
<feature type="transmembrane region" description="Helical" evidence="2">
    <location>
        <begin position="25"/>
        <end position="47"/>
    </location>
</feature>
<protein>
    <submittedName>
        <fullName evidence="4">Serine/threonine-protein phosphatase</fullName>
    </submittedName>
</protein>
<dbReference type="PANTHER" id="PTHR43156">
    <property type="entry name" value="STAGE II SPORULATION PROTEIN E-RELATED"/>
    <property type="match status" value="1"/>
</dbReference>
<evidence type="ECO:0000313" key="5">
    <source>
        <dbReference type="Proteomes" id="UP000677016"/>
    </source>
</evidence>
<accession>A0A941D6P9</accession>
<dbReference type="SMART" id="SM00331">
    <property type="entry name" value="PP2C_SIG"/>
    <property type="match status" value="1"/>
</dbReference>
<dbReference type="InterPro" id="IPR036457">
    <property type="entry name" value="PPM-type-like_dom_sf"/>
</dbReference>
<dbReference type="InterPro" id="IPR052016">
    <property type="entry name" value="Bact_Sigma-Reg"/>
</dbReference>
<feature type="domain" description="PPM-type phosphatase" evidence="3">
    <location>
        <begin position="151"/>
        <end position="365"/>
    </location>
</feature>